<feature type="transmembrane region" description="Helical" evidence="1">
    <location>
        <begin position="104"/>
        <end position="129"/>
    </location>
</feature>
<dbReference type="Proteomes" id="UP000887540">
    <property type="component" value="Unplaced"/>
</dbReference>
<sequence>MATIIRLEPTTNGVDWTYGGYLLIIGIIDYGLTMVMFTCVLIILTAFFVYKMKRLKSIMIPSTFKLQVMLFKTLVVQTVLILITIAFPVLVIDFMLVAKFQNGSFYAQIAIFPLCIHALADTTTILYFIRPYRKYVVQMFKKVVHVENQVNGQQ</sequence>
<keyword evidence="1" id="KW-1133">Transmembrane helix</keyword>
<accession>A0A914ENY4</accession>
<dbReference type="AlphaFoldDB" id="A0A914ENY4"/>
<feature type="transmembrane region" description="Helical" evidence="1">
    <location>
        <begin position="70"/>
        <end position="92"/>
    </location>
</feature>
<feature type="transmembrane region" description="Helical" evidence="1">
    <location>
        <begin position="20"/>
        <end position="50"/>
    </location>
</feature>
<organism evidence="2 3">
    <name type="scientific">Acrobeloides nanus</name>
    <dbReference type="NCBI Taxonomy" id="290746"/>
    <lineage>
        <taxon>Eukaryota</taxon>
        <taxon>Metazoa</taxon>
        <taxon>Ecdysozoa</taxon>
        <taxon>Nematoda</taxon>
        <taxon>Chromadorea</taxon>
        <taxon>Rhabditida</taxon>
        <taxon>Tylenchina</taxon>
        <taxon>Cephalobomorpha</taxon>
        <taxon>Cephaloboidea</taxon>
        <taxon>Cephalobidae</taxon>
        <taxon>Acrobeloides</taxon>
    </lineage>
</organism>
<dbReference type="InterPro" id="IPR019422">
    <property type="entry name" value="7TM_GPCR_serpentine_rcpt_Srh"/>
</dbReference>
<keyword evidence="1" id="KW-0472">Membrane</keyword>
<protein>
    <submittedName>
        <fullName evidence="3">7TM GPCR serpentine receptor class x (Srx) domain-containing protein</fullName>
    </submittedName>
</protein>
<reference evidence="3" key="1">
    <citation type="submission" date="2022-11" db="UniProtKB">
        <authorList>
            <consortium name="WormBaseParasite"/>
        </authorList>
    </citation>
    <scope>IDENTIFICATION</scope>
</reference>
<evidence type="ECO:0000256" key="1">
    <source>
        <dbReference type="SAM" id="Phobius"/>
    </source>
</evidence>
<proteinExistence type="predicted"/>
<name>A0A914ENY4_9BILA</name>
<evidence type="ECO:0000313" key="3">
    <source>
        <dbReference type="WBParaSite" id="ACRNAN_scaffold9110.g14676.t1"/>
    </source>
</evidence>
<dbReference type="Pfam" id="PF10318">
    <property type="entry name" value="7TM_GPCR_Srh"/>
    <property type="match status" value="1"/>
</dbReference>
<dbReference type="WBParaSite" id="ACRNAN_scaffold9110.g14676.t1">
    <property type="protein sequence ID" value="ACRNAN_scaffold9110.g14676.t1"/>
    <property type="gene ID" value="ACRNAN_scaffold9110.g14676"/>
</dbReference>
<keyword evidence="1" id="KW-0812">Transmembrane</keyword>
<keyword evidence="2" id="KW-1185">Reference proteome</keyword>
<evidence type="ECO:0000313" key="2">
    <source>
        <dbReference type="Proteomes" id="UP000887540"/>
    </source>
</evidence>